<dbReference type="EMBL" id="LK032250">
    <property type="protein sequence ID" value="CDY30200.1"/>
    <property type="molecule type" value="Genomic_DNA"/>
</dbReference>
<gene>
    <name evidence="1" type="primary">BnaA03g49700D</name>
    <name evidence="1" type="ORF">GSBRNA2T00044796001</name>
</gene>
<evidence type="ECO:0000313" key="1">
    <source>
        <dbReference type="EMBL" id="CDY30200.1"/>
    </source>
</evidence>
<proteinExistence type="predicted"/>
<organism evidence="1 2">
    <name type="scientific">Brassica napus</name>
    <name type="common">Rape</name>
    <dbReference type="NCBI Taxonomy" id="3708"/>
    <lineage>
        <taxon>Eukaryota</taxon>
        <taxon>Viridiplantae</taxon>
        <taxon>Streptophyta</taxon>
        <taxon>Embryophyta</taxon>
        <taxon>Tracheophyta</taxon>
        <taxon>Spermatophyta</taxon>
        <taxon>Magnoliopsida</taxon>
        <taxon>eudicotyledons</taxon>
        <taxon>Gunneridae</taxon>
        <taxon>Pentapetalae</taxon>
        <taxon>rosids</taxon>
        <taxon>malvids</taxon>
        <taxon>Brassicales</taxon>
        <taxon>Brassicaceae</taxon>
        <taxon>Brassiceae</taxon>
        <taxon>Brassica</taxon>
    </lineage>
</organism>
<reference evidence="1 2" key="1">
    <citation type="journal article" date="2014" name="Science">
        <title>Plant genetics. Early allopolyploid evolution in the post-Neolithic Brassica napus oilseed genome.</title>
        <authorList>
            <person name="Chalhoub B."/>
            <person name="Denoeud F."/>
            <person name="Liu S."/>
            <person name="Parkin I.A."/>
            <person name="Tang H."/>
            <person name="Wang X."/>
            <person name="Chiquet J."/>
            <person name="Belcram H."/>
            <person name="Tong C."/>
            <person name="Samans B."/>
            <person name="Correa M."/>
            <person name="Da Silva C."/>
            <person name="Just J."/>
            <person name="Falentin C."/>
            <person name="Koh C.S."/>
            <person name="Le Clainche I."/>
            <person name="Bernard M."/>
            <person name="Bento P."/>
            <person name="Noel B."/>
            <person name="Labadie K."/>
            <person name="Alberti A."/>
            <person name="Charles M."/>
            <person name="Arnaud D."/>
            <person name="Guo H."/>
            <person name="Daviaud C."/>
            <person name="Alamery S."/>
            <person name="Jabbari K."/>
            <person name="Zhao M."/>
            <person name="Edger P.P."/>
            <person name="Chelaifa H."/>
            <person name="Tack D."/>
            <person name="Lassalle G."/>
            <person name="Mestiri I."/>
            <person name="Schnel N."/>
            <person name="Le Paslier M.C."/>
            <person name="Fan G."/>
            <person name="Renault V."/>
            <person name="Bayer P.E."/>
            <person name="Golicz A.A."/>
            <person name="Manoli S."/>
            <person name="Lee T.H."/>
            <person name="Thi V.H."/>
            <person name="Chalabi S."/>
            <person name="Hu Q."/>
            <person name="Fan C."/>
            <person name="Tollenaere R."/>
            <person name="Lu Y."/>
            <person name="Battail C."/>
            <person name="Shen J."/>
            <person name="Sidebottom C.H."/>
            <person name="Wang X."/>
            <person name="Canaguier A."/>
            <person name="Chauveau A."/>
            <person name="Berard A."/>
            <person name="Deniot G."/>
            <person name="Guan M."/>
            <person name="Liu Z."/>
            <person name="Sun F."/>
            <person name="Lim Y.P."/>
            <person name="Lyons E."/>
            <person name="Town C.D."/>
            <person name="Bancroft I."/>
            <person name="Wang X."/>
            <person name="Meng J."/>
            <person name="Ma J."/>
            <person name="Pires J.C."/>
            <person name="King G.J."/>
            <person name="Brunel D."/>
            <person name="Delourme R."/>
            <person name="Renard M."/>
            <person name="Aury J.M."/>
            <person name="Adams K.L."/>
            <person name="Batley J."/>
            <person name="Snowdon R.J."/>
            <person name="Tost J."/>
            <person name="Edwards D."/>
            <person name="Zhou Y."/>
            <person name="Hua W."/>
            <person name="Sharpe A.G."/>
            <person name="Paterson A.H."/>
            <person name="Guan C."/>
            <person name="Wincker P."/>
        </authorList>
    </citation>
    <scope>NUCLEOTIDE SEQUENCE [LARGE SCALE GENOMIC DNA]</scope>
    <source>
        <strain evidence="2">cv. Darmor-bzh</strain>
    </source>
</reference>
<accession>A0A078GUL9</accession>
<protein>
    <submittedName>
        <fullName evidence="1">BnaA03g49700D protein</fullName>
    </submittedName>
</protein>
<sequence length="14" mass="1687">MALCHFPKKNQNQK</sequence>
<name>A0A078GUL9_BRANA</name>
<dbReference type="Proteomes" id="UP000028999">
    <property type="component" value="Unassembled WGS sequence"/>
</dbReference>
<keyword evidence="2" id="KW-1185">Reference proteome</keyword>
<dbReference type="PaxDb" id="3708-A0A078GUL9"/>
<evidence type="ECO:0000313" key="2">
    <source>
        <dbReference type="Proteomes" id="UP000028999"/>
    </source>
</evidence>